<protein>
    <submittedName>
        <fullName evidence="1">Fis family transcriptional regulator</fullName>
    </submittedName>
</protein>
<proteinExistence type="predicted"/>
<accession>A0ABS7EBN2</accession>
<name>A0ABS7EBN2_9GAMM</name>
<dbReference type="RefSeq" id="WP_220102403.1">
    <property type="nucleotide sequence ID" value="NZ_JAHZSS010000001.1"/>
</dbReference>
<keyword evidence="2" id="KW-1185">Reference proteome</keyword>
<evidence type="ECO:0000313" key="2">
    <source>
        <dbReference type="Proteomes" id="UP001166251"/>
    </source>
</evidence>
<sequence>MRKSDKKIDNQLRIILTGICETALTDIKGFQWLTHTVNYSNFPKSLKVVCVFDTNENLDSYLTSVNNNLLQSLVKSELSEIGINFKNIVNHVLFDTEENCDNQHNGNWASRLS</sequence>
<comment type="caution">
    <text evidence="1">The sequence shown here is derived from an EMBL/GenBank/DDBJ whole genome shotgun (WGS) entry which is preliminary data.</text>
</comment>
<dbReference type="Proteomes" id="UP001166251">
    <property type="component" value="Unassembled WGS sequence"/>
</dbReference>
<reference evidence="1" key="1">
    <citation type="submission" date="2021-07" db="EMBL/GenBank/DDBJ databases">
        <title>Neiella marina sp. nov., isolated from the intestinal content of sea cucumber Apostichopus japonicus.</title>
        <authorList>
            <person name="Bai X."/>
        </authorList>
    </citation>
    <scope>NUCLEOTIDE SEQUENCE</scope>
    <source>
        <strain evidence="1">126</strain>
    </source>
</reference>
<evidence type="ECO:0000313" key="1">
    <source>
        <dbReference type="EMBL" id="MBW8189737.1"/>
    </source>
</evidence>
<gene>
    <name evidence="1" type="ORF">K0504_01705</name>
</gene>
<dbReference type="EMBL" id="JAHZSS010000001">
    <property type="protein sequence ID" value="MBW8189737.1"/>
    <property type="molecule type" value="Genomic_DNA"/>
</dbReference>
<organism evidence="1 2">
    <name type="scientific">Neiella holothuriorum</name>
    <dbReference type="NCBI Taxonomy" id="2870530"/>
    <lineage>
        <taxon>Bacteria</taxon>
        <taxon>Pseudomonadati</taxon>
        <taxon>Pseudomonadota</taxon>
        <taxon>Gammaproteobacteria</taxon>
        <taxon>Alteromonadales</taxon>
        <taxon>Echinimonadaceae</taxon>
        <taxon>Neiella</taxon>
    </lineage>
</organism>